<evidence type="ECO:0000313" key="1">
    <source>
        <dbReference type="EMBL" id="CAG8572300.1"/>
    </source>
</evidence>
<dbReference type="AlphaFoldDB" id="A0A9N9BLM4"/>
<reference evidence="1" key="1">
    <citation type="submission" date="2021-06" db="EMBL/GenBank/DDBJ databases">
        <authorList>
            <person name="Kallberg Y."/>
            <person name="Tangrot J."/>
            <person name="Rosling A."/>
        </authorList>
    </citation>
    <scope>NUCLEOTIDE SEQUENCE</scope>
    <source>
        <strain evidence="1">MT106</strain>
    </source>
</reference>
<name>A0A9N9BLM4_9GLOM</name>
<evidence type="ECO:0000313" key="2">
    <source>
        <dbReference type="Proteomes" id="UP000789831"/>
    </source>
</evidence>
<keyword evidence="2" id="KW-1185">Reference proteome</keyword>
<comment type="caution">
    <text evidence="1">The sequence shown here is derived from an EMBL/GenBank/DDBJ whole genome shotgun (WGS) entry which is preliminary data.</text>
</comment>
<gene>
    <name evidence="1" type="ORF">AGERDE_LOCUS7700</name>
</gene>
<dbReference type="EMBL" id="CAJVPL010001460">
    <property type="protein sequence ID" value="CAG8572300.1"/>
    <property type="molecule type" value="Genomic_DNA"/>
</dbReference>
<proteinExistence type="predicted"/>
<organism evidence="1 2">
    <name type="scientific">Ambispora gerdemannii</name>
    <dbReference type="NCBI Taxonomy" id="144530"/>
    <lineage>
        <taxon>Eukaryota</taxon>
        <taxon>Fungi</taxon>
        <taxon>Fungi incertae sedis</taxon>
        <taxon>Mucoromycota</taxon>
        <taxon>Glomeromycotina</taxon>
        <taxon>Glomeromycetes</taxon>
        <taxon>Archaeosporales</taxon>
        <taxon>Ambisporaceae</taxon>
        <taxon>Ambispora</taxon>
    </lineage>
</organism>
<dbReference type="Proteomes" id="UP000789831">
    <property type="component" value="Unassembled WGS sequence"/>
</dbReference>
<sequence>MYSPFKNMLMKSFAENISVDPLKFEFPMLNSDGKSVSSIWSEPFRPFQNEPWNQKEIWQLKAASSKSNIELYRAKTHFLVEEFQRVTVSAYLVRKFSGTYYFELTKLPQLWGPYSHTTLTDGRYDDFFLDDITHFGVKLLLE</sequence>
<accession>A0A9N9BLM4</accession>
<protein>
    <submittedName>
        <fullName evidence="1">6101_t:CDS:1</fullName>
    </submittedName>
</protein>